<feature type="transmembrane region" description="Helical" evidence="1">
    <location>
        <begin position="7"/>
        <end position="26"/>
    </location>
</feature>
<evidence type="ECO:0000313" key="2">
    <source>
        <dbReference type="EMBL" id="OGF80913.1"/>
    </source>
</evidence>
<proteinExistence type="predicted"/>
<keyword evidence="1" id="KW-0472">Membrane</keyword>
<dbReference type="Proteomes" id="UP000178114">
    <property type="component" value="Unassembled WGS sequence"/>
</dbReference>
<evidence type="ECO:0008006" key="4">
    <source>
        <dbReference type="Google" id="ProtNLM"/>
    </source>
</evidence>
<dbReference type="PANTHER" id="PTHR35271:SF1">
    <property type="entry name" value="ABC TRANSPORTER, SUBSTRATE-BINDING LIPOPROTEIN"/>
    <property type="match status" value="1"/>
</dbReference>
<comment type="caution">
    <text evidence="2">The sequence shown here is derived from an EMBL/GenBank/DDBJ whole genome shotgun (WGS) entry which is preliminary data.</text>
</comment>
<sequence>MNITLRQASYAVLLTIIVLGVVYSVYNFGGQNQPPLPPKNYKIGFLLNEKSTVLDDNLAGFKAGMKDLGYQEGVNVEYISKNAGGDNKLVAGYSKELNAAGVDIFIMNSTTVAEEWLKITEINKPGFFVSVGRPGAIVKNLAVPEGRITGFGEGATVEFSGKRLDFLKEVAPQIKKVVSIVEKSHGNTPLFKERITAAAKALDMEAVFIEIDKPEDLPGKLPLLKKAGDSYIACPCVSNARFAKEMVAQFNKDKMPSVSANIATGANVGFLVAYSDDRFKTGLKSAVSVDRILKGVSISKIPVEFATDVILELNLATAKAIGLTLPQSIISRANKIYNE</sequence>
<dbReference type="AlphaFoldDB" id="A0A1F5WZ79"/>
<keyword evidence="1" id="KW-1133">Transmembrane helix</keyword>
<accession>A0A1F5WZ79</accession>
<dbReference type="PANTHER" id="PTHR35271">
    <property type="entry name" value="ABC TRANSPORTER, SUBSTRATE-BINDING LIPOPROTEIN-RELATED"/>
    <property type="match status" value="1"/>
</dbReference>
<organism evidence="2 3">
    <name type="scientific">Candidatus Giovannonibacteria bacterium RIFCSPLOWO2_01_FULL_45_34</name>
    <dbReference type="NCBI Taxonomy" id="1798351"/>
    <lineage>
        <taxon>Bacteria</taxon>
        <taxon>Candidatus Giovannoniibacteriota</taxon>
    </lineage>
</organism>
<reference evidence="2 3" key="1">
    <citation type="journal article" date="2016" name="Nat. Commun.">
        <title>Thousands of microbial genomes shed light on interconnected biogeochemical processes in an aquifer system.</title>
        <authorList>
            <person name="Anantharaman K."/>
            <person name="Brown C.T."/>
            <person name="Hug L.A."/>
            <person name="Sharon I."/>
            <person name="Castelle C.J."/>
            <person name="Probst A.J."/>
            <person name="Thomas B.C."/>
            <person name="Singh A."/>
            <person name="Wilkins M.J."/>
            <person name="Karaoz U."/>
            <person name="Brodie E.L."/>
            <person name="Williams K.H."/>
            <person name="Hubbard S.S."/>
            <person name="Banfield J.F."/>
        </authorList>
    </citation>
    <scope>NUCLEOTIDE SEQUENCE [LARGE SCALE GENOMIC DNA]</scope>
</reference>
<protein>
    <recommendedName>
        <fullName evidence="4">ABC transporter substrate-binding protein</fullName>
    </recommendedName>
</protein>
<dbReference type="Gene3D" id="3.40.50.2300">
    <property type="match status" value="2"/>
</dbReference>
<gene>
    <name evidence="2" type="ORF">A2930_04220</name>
</gene>
<evidence type="ECO:0000256" key="1">
    <source>
        <dbReference type="SAM" id="Phobius"/>
    </source>
</evidence>
<evidence type="ECO:0000313" key="3">
    <source>
        <dbReference type="Proteomes" id="UP000178114"/>
    </source>
</evidence>
<dbReference type="InterPro" id="IPR007487">
    <property type="entry name" value="ABC_transpt-TYRBP-like"/>
</dbReference>
<dbReference type="EMBL" id="MFID01000023">
    <property type="protein sequence ID" value="OGF80913.1"/>
    <property type="molecule type" value="Genomic_DNA"/>
</dbReference>
<dbReference type="Pfam" id="PF04392">
    <property type="entry name" value="ABC_sub_bind"/>
    <property type="match status" value="1"/>
</dbReference>
<dbReference type="CDD" id="cd06325">
    <property type="entry name" value="PBP1_ABC_unchar_transporter"/>
    <property type="match status" value="1"/>
</dbReference>
<dbReference type="STRING" id="1798351.A2930_04220"/>
<name>A0A1F5WZ79_9BACT</name>
<keyword evidence="1" id="KW-0812">Transmembrane</keyword>